<gene>
    <name evidence="7" type="primary">oprF_1</name>
    <name evidence="7" type="ORF">ENSA5_25660</name>
</gene>
<evidence type="ECO:0000313" key="8">
    <source>
        <dbReference type="Proteomes" id="UP000237968"/>
    </source>
</evidence>
<dbReference type="PRINTS" id="PR01021">
    <property type="entry name" value="OMPADOMAIN"/>
</dbReference>
<evidence type="ECO:0000256" key="1">
    <source>
        <dbReference type="ARBA" id="ARBA00004442"/>
    </source>
</evidence>
<dbReference type="Proteomes" id="UP000237968">
    <property type="component" value="Unassembled WGS sequence"/>
</dbReference>
<evidence type="ECO:0000256" key="5">
    <source>
        <dbReference type="SAM" id="MobiDB-lite"/>
    </source>
</evidence>
<dbReference type="OrthoDB" id="9805566at2"/>
<evidence type="ECO:0000313" key="7">
    <source>
        <dbReference type="EMBL" id="PRQ02231.1"/>
    </source>
</evidence>
<evidence type="ECO:0000259" key="6">
    <source>
        <dbReference type="PROSITE" id="PS51123"/>
    </source>
</evidence>
<feature type="compositionally biased region" description="Acidic residues" evidence="5">
    <location>
        <begin position="264"/>
        <end position="276"/>
    </location>
</feature>
<dbReference type="RefSeq" id="WP_146155636.1">
    <property type="nucleotide sequence ID" value="NZ_PVNK01000126.1"/>
</dbReference>
<evidence type="ECO:0000256" key="4">
    <source>
        <dbReference type="PROSITE-ProRule" id="PRU00473"/>
    </source>
</evidence>
<feature type="compositionally biased region" description="Acidic residues" evidence="5">
    <location>
        <begin position="138"/>
        <end position="161"/>
    </location>
</feature>
<dbReference type="InterPro" id="IPR050330">
    <property type="entry name" value="Bact_OuterMem_StrucFunc"/>
</dbReference>
<organism evidence="7 8">
    <name type="scientific">Enhygromyxa salina</name>
    <dbReference type="NCBI Taxonomy" id="215803"/>
    <lineage>
        <taxon>Bacteria</taxon>
        <taxon>Pseudomonadati</taxon>
        <taxon>Myxococcota</taxon>
        <taxon>Polyangia</taxon>
        <taxon>Nannocystales</taxon>
        <taxon>Nannocystaceae</taxon>
        <taxon>Enhygromyxa</taxon>
    </lineage>
</organism>
<comment type="subcellular location">
    <subcellularLocation>
        <location evidence="1">Cell outer membrane</location>
    </subcellularLocation>
</comment>
<dbReference type="PANTHER" id="PTHR30329:SF21">
    <property type="entry name" value="LIPOPROTEIN YIAD-RELATED"/>
    <property type="match status" value="1"/>
</dbReference>
<dbReference type="InterPro" id="IPR006664">
    <property type="entry name" value="OMP_bac"/>
</dbReference>
<dbReference type="CDD" id="cd07185">
    <property type="entry name" value="OmpA_C-like"/>
    <property type="match status" value="1"/>
</dbReference>
<feature type="compositionally biased region" description="Acidic residues" evidence="5">
    <location>
        <begin position="231"/>
        <end position="253"/>
    </location>
</feature>
<keyword evidence="2 4" id="KW-0472">Membrane</keyword>
<keyword evidence="8" id="KW-1185">Reference proteome</keyword>
<dbReference type="PROSITE" id="PS51123">
    <property type="entry name" value="OMPA_2"/>
    <property type="match status" value="1"/>
</dbReference>
<dbReference type="SUPFAM" id="SSF103088">
    <property type="entry name" value="OmpA-like"/>
    <property type="match status" value="1"/>
</dbReference>
<reference evidence="7 8" key="1">
    <citation type="submission" date="2018-03" db="EMBL/GenBank/DDBJ databases">
        <title>Draft Genome Sequences of the Obligatory Marine Myxobacteria Enhygromyxa salina SWB005.</title>
        <authorList>
            <person name="Poehlein A."/>
            <person name="Moghaddam J.A."/>
            <person name="Harms H."/>
            <person name="Alanjari M."/>
            <person name="Koenig G.M."/>
            <person name="Daniel R."/>
            <person name="Schaeberle T.F."/>
        </authorList>
    </citation>
    <scope>NUCLEOTIDE SEQUENCE [LARGE SCALE GENOMIC DNA]</scope>
    <source>
        <strain evidence="7 8">SWB005</strain>
    </source>
</reference>
<evidence type="ECO:0000256" key="3">
    <source>
        <dbReference type="ARBA" id="ARBA00023237"/>
    </source>
</evidence>
<keyword evidence="3" id="KW-0998">Cell outer membrane</keyword>
<dbReference type="Gene3D" id="3.30.1330.60">
    <property type="entry name" value="OmpA-like domain"/>
    <property type="match status" value="1"/>
</dbReference>
<feature type="compositionally biased region" description="Acidic residues" evidence="5">
    <location>
        <begin position="200"/>
        <end position="223"/>
    </location>
</feature>
<dbReference type="GO" id="GO:0009279">
    <property type="term" value="C:cell outer membrane"/>
    <property type="evidence" value="ECO:0007669"/>
    <property type="project" value="UniProtKB-SubCell"/>
</dbReference>
<dbReference type="InterPro" id="IPR006665">
    <property type="entry name" value="OmpA-like"/>
</dbReference>
<dbReference type="AlphaFoldDB" id="A0A2S9YB42"/>
<dbReference type="PANTHER" id="PTHR30329">
    <property type="entry name" value="STATOR ELEMENT OF FLAGELLAR MOTOR COMPLEX"/>
    <property type="match status" value="1"/>
</dbReference>
<evidence type="ECO:0000256" key="2">
    <source>
        <dbReference type="ARBA" id="ARBA00023136"/>
    </source>
</evidence>
<sequence>MSAPTPRTKRTKRTKRAQLLAIVPLLPLALSPLVLSSCAGRQLEGKVGGIQTRLQDAIGNGSKSIGCAPKETALAEANVKFAEEALKMGEYYRGKEHVILAGKYTEIAELKTDPVRCRAPGNVVAAAAPTAGDKDGDGYDDDVDSCPDEPEDFDAFEDEDGCPDKDNDGDGVEDASSLDENRIWINLDQKDGLDCRNDPEDPDGFEDEDGCPDPDNDQDGILDGDDKCPNDAEDFDQFEDEDGCPDPDNDQDGILDKDDSCPNDPEDFDGDADEDGCPDLAVKVDPCAIKLDDKVFFEFNKFNVDPKSFKLLDDVVTVLNTNPDITIEIGGHTDSKGSTSYNKKLSQKRVDSVREYIVNKGIQGSRITAVGFGEDAPVDTNRTAEGRANNRRVEFNRTDNPDCKR</sequence>
<proteinExistence type="predicted"/>
<protein>
    <submittedName>
        <fullName evidence="7">Outer membrane porin F</fullName>
    </submittedName>
</protein>
<feature type="region of interest" description="Disordered" evidence="5">
    <location>
        <begin position="128"/>
        <end position="276"/>
    </location>
</feature>
<comment type="caution">
    <text evidence="7">The sequence shown here is derived from an EMBL/GenBank/DDBJ whole genome shotgun (WGS) entry which is preliminary data.</text>
</comment>
<feature type="compositionally biased region" description="Basic and acidic residues" evidence="5">
    <location>
        <begin position="188"/>
        <end position="199"/>
    </location>
</feature>
<dbReference type="Pfam" id="PF00691">
    <property type="entry name" value="OmpA"/>
    <property type="match status" value="1"/>
</dbReference>
<dbReference type="InterPro" id="IPR036737">
    <property type="entry name" value="OmpA-like_sf"/>
</dbReference>
<feature type="domain" description="OmpA-like" evidence="6">
    <location>
        <begin position="284"/>
        <end position="401"/>
    </location>
</feature>
<accession>A0A2S9YB42</accession>
<name>A0A2S9YB42_9BACT</name>
<dbReference type="EMBL" id="PVNK01000126">
    <property type="protein sequence ID" value="PRQ02231.1"/>
    <property type="molecule type" value="Genomic_DNA"/>
</dbReference>